<dbReference type="SUPFAM" id="SSF50998">
    <property type="entry name" value="Quinoprotein alcohol dehydrogenase-like"/>
    <property type="match status" value="1"/>
</dbReference>
<evidence type="ECO:0000256" key="1">
    <source>
        <dbReference type="SAM" id="MobiDB-lite"/>
    </source>
</evidence>
<feature type="region of interest" description="Disordered" evidence="1">
    <location>
        <begin position="804"/>
        <end position="952"/>
    </location>
</feature>
<protein>
    <submittedName>
        <fullName evidence="2">WD40 repeat-like protein</fullName>
    </submittedName>
</protein>
<name>N1QIU2_SPHMS</name>
<organism evidence="2 3">
    <name type="scientific">Sphaerulina musiva (strain SO2202)</name>
    <name type="common">Poplar stem canker fungus</name>
    <name type="synonym">Septoria musiva</name>
    <dbReference type="NCBI Taxonomy" id="692275"/>
    <lineage>
        <taxon>Eukaryota</taxon>
        <taxon>Fungi</taxon>
        <taxon>Dikarya</taxon>
        <taxon>Ascomycota</taxon>
        <taxon>Pezizomycotina</taxon>
        <taxon>Dothideomycetes</taxon>
        <taxon>Dothideomycetidae</taxon>
        <taxon>Mycosphaerellales</taxon>
        <taxon>Mycosphaerellaceae</taxon>
        <taxon>Sphaerulina</taxon>
    </lineage>
</organism>
<reference evidence="2 3" key="1">
    <citation type="journal article" date="2012" name="PLoS Pathog.">
        <title>Diverse lifestyles and strategies of plant pathogenesis encoded in the genomes of eighteen Dothideomycetes fungi.</title>
        <authorList>
            <person name="Ohm R.A."/>
            <person name="Feau N."/>
            <person name="Henrissat B."/>
            <person name="Schoch C.L."/>
            <person name="Horwitz B.A."/>
            <person name="Barry K.W."/>
            <person name="Condon B.J."/>
            <person name="Copeland A.C."/>
            <person name="Dhillon B."/>
            <person name="Glaser F."/>
            <person name="Hesse C.N."/>
            <person name="Kosti I."/>
            <person name="LaButti K."/>
            <person name="Lindquist E.A."/>
            <person name="Lucas S."/>
            <person name="Salamov A.A."/>
            <person name="Bradshaw R.E."/>
            <person name="Ciuffetti L."/>
            <person name="Hamelin R.C."/>
            <person name="Kema G.H.J."/>
            <person name="Lawrence C."/>
            <person name="Scott J.A."/>
            <person name="Spatafora J.W."/>
            <person name="Turgeon B.G."/>
            <person name="de Wit P.J.G.M."/>
            <person name="Zhong S."/>
            <person name="Goodwin S.B."/>
            <person name="Grigoriev I.V."/>
        </authorList>
    </citation>
    <scope>NUCLEOTIDE SEQUENCE [LARGE SCALE GENOMIC DNA]</scope>
    <source>
        <strain evidence="2 3">SO2202</strain>
    </source>
</reference>
<feature type="compositionally biased region" description="Basic and acidic residues" evidence="1">
    <location>
        <begin position="830"/>
        <end position="841"/>
    </location>
</feature>
<feature type="compositionally biased region" description="Polar residues" evidence="1">
    <location>
        <begin position="925"/>
        <end position="952"/>
    </location>
</feature>
<dbReference type="OMA" id="ASYYTWA"/>
<dbReference type="EMBL" id="KB456260">
    <property type="protein sequence ID" value="EMF17141.1"/>
    <property type="molecule type" value="Genomic_DNA"/>
</dbReference>
<feature type="region of interest" description="Disordered" evidence="1">
    <location>
        <begin position="282"/>
        <end position="303"/>
    </location>
</feature>
<dbReference type="Gene3D" id="2.130.10.10">
    <property type="entry name" value="YVTN repeat-like/Quinoprotein amine dehydrogenase"/>
    <property type="match status" value="3"/>
</dbReference>
<dbReference type="InterPro" id="IPR001680">
    <property type="entry name" value="WD40_rpt"/>
</dbReference>
<gene>
    <name evidence="2" type="ORF">SEPMUDRAFT_146231</name>
</gene>
<dbReference type="PANTHER" id="PTHR45589">
    <property type="entry name" value="WD REPEAT DOMAIN 62, ISOFORM G"/>
    <property type="match status" value="1"/>
</dbReference>
<dbReference type="Proteomes" id="UP000016931">
    <property type="component" value="Unassembled WGS sequence"/>
</dbReference>
<dbReference type="InterPro" id="IPR036322">
    <property type="entry name" value="WD40_repeat_dom_sf"/>
</dbReference>
<sequence>MMSAFHGSLPLRLTPSNSPFLRSPSPRSPTKPTRDEPCLHLLKSIGTTTTAVTSFDALSSPPQFAYTAGATAVVVTVDHDLNVNQHFFRAKPSSSAGARDAAWPLSPSPNDPRYRPGSQLKDAASASPLGTASRDWSDSPNGRSATAKDRIKSITSVALSPNGKWVALGETGYRPRILIFSLKDGSSEAPCCSLSEHHFGVHALSFSSDSRFLASLGTANDGFLYVWSLEERADVLRASLHASNKCTAFIHHMKWMGNTIVTAGLRFVKIWRLDEDVSQEPRHMSRDALTTPRPRHDNRTSDFGNSILSPRHRVLAGKNCLLGELLDAIFISITPISDTKALLCTEGGDICLLDDADKIQTLSLAAFTTTPISAARKDARDMFHVYGADSQTTSFLVPDLERRASGKVNRSPSTMSPSKLAFCQSATVATATLGDTVVTIDSSRSIRVERLGDDAHALSQNARIRNLSAHQDAVLGVLPLTFSTFSQASFCTYSGNGTVHFWSAEGDTTSDPIAMPLEGFSDAYGVANEMRTLAVFRNGTMLASGDKCGTVAVVELESRRVRCHIRAHTAEITALLAFERNGTSFLASASRDRTIQLFLCDSGTLELIQTMDEHAGAVTGLLLSENGSHLISCSADRSVVIREAGVRRAENPRTLAFAMLRAITLKSAPTSMCLSGHPDSILVSSNDRTVARYSTKTGMQHDCFKCADHENGEAVVLSKILFAPSLNGIPTIVGVSSTDKSIRLYTDYGSLVARDWGHTEGITDAALISTTLGEPASCQQSSPRIVTVAADSTIFIWQGMVGTQPSSHNHRESTPAVLGPPLRKVLSHSEISRIRRDRATEEQQDPPSPSSLNSVQPPSPPKIRNRTSRMSLAQTPRLEPVFRSTLQSSRRRSLRQRSPSPPSPRNHTKKENNVRGPGQLGMTLRSKSSENVLKSSGVATNTSGFGTLTSSTDSVCRTLRTYRKKLVNAPNNDAITPDVFRELEKELRLTVRALNERAQGKVLDEQAISKLLDQASSKIVGMLDERLKSHEENMKRKPSEGSSAVS</sequence>
<dbReference type="SMART" id="SM00320">
    <property type="entry name" value="WD40"/>
    <property type="match status" value="8"/>
</dbReference>
<dbReference type="AlphaFoldDB" id="N1QIU2"/>
<dbReference type="Pfam" id="PF00400">
    <property type="entry name" value="WD40"/>
    <property type="match status" value="3"/>
</dbReference>
<proteinExistence type="predicted"/>
<dbReference type="InterPro" id="IPR015943">
    <property type="entry name" value="WD40/YVTN_repeat-like_dom_sf"/>
</dbReference>
<dbReference type="RefSeq" id="XP_016765262.1">
    <property type="nucleotide sequence ID" value="XM_016903530.1"/>
</dbReference>
<dbReference type="HOGENOM" id="CLU_005113_0_0_1"/>
<dbReference type="InterPro" id="IPR011047">
    <property type="entry name" value="Quinoprotein_ADH-like_sf"/>
</dbReference>
<evidence type="ECO:0000313" key="3">
    <source>
        <dbReference type="Proteomes" id="UP000016931"/>
    </source>
</evidence>
<dbReference type="STRING" id="692275.N1QIU2"/>
<feature type="region of interest" description="Disordered" evidence="1">
    <location>
        <begin position="15"/>
        <end position="36"/>
    </location>
</feature>
<dbReference type="GeneID" id="27900667"/>
<feature type="compositionally biased region" description="Low complexity" evidence="1">
    <location>
        <begin position="15"/>
        <end position="31"/>
    </location>
</feature>
<accession>N1QIU2</accession>
<dbReference type="SUPFAM" id="SSF50978">
    <property type="entry name" value="WD40 repeat-like"/>
    <property type="match status" value="1"/>
</dbReference>
<feature type="region of interest" description="Disordered" evidence="1">
    <location>
        <begin position="97"/>
        <end position="147"/>
    </location>
</feature>
<evidence type="ECO:0000313" key="2">
    <source>
        <dbReference type="EMBL" id="EMF17141.1"/>
    </source>
</evidence>
<dbReference type="PANTHER" id="PTHR45589:SF1">
    <property type="entry name" value="WD REPEAT DOMAIN 62, ISOFORM G"/>
    <property type="match status" value="1"/>
</dbReference>
<dbReference type="eggNOG" id="KOG1408">
    <property type="taxonomic scope" value="Eukaryota"/>
</dbReference>
<keyword evidence="3" id="KW-1185">Reference proteome</keyword>
<dbReference type="OrthoDB" id="6252103at2759"/>
<dbReference type="InterPro" id="IPR052779">
    <property type="entry name" value="WDR62"/>
</dbReference>